<feature type="compositionally biased region" description="Gly residues" evidence="1">
    <location>
        <begin position="498"/>
        <end position="507"/>
    </location>
</feature>
<organism evidence="3 4">
    <name type="scientific">Pigmentiphaga soli</name>
    <dbReference type="NCBI Taxonomy" id="1007095"/>
    <lineage>
        <taxon>Bacteria</taxon>
        <taxon>Pseudomonadati</taxon>
        <taxon>Pseudomonadota</taxon>
        <taxon>Betaproteobacteria</taxon>
        <taxon>Burkholderiales</taxon>
        <taxon>Alcaligenaceae</taxon>
        <taxon>Pigmentiphaga</taxon>
    </lineage>
</organism>
<dbReference type="Proteomes" id="UP001501671">
    <property type="component" value="Unassembled WGS sequence"/>
</dbReference>
<accession>A0ABP8HQD5</accession>
<name>A0ABP8HQD5_9BURK</name>
<evidence type="ECO:0000313" key="3">
    <source>
        <dbReference type="EMBL" id="GAA4342684.1"/>
    </source>
</evidence>
<comment type="caution">
    <text evidence="3">The sequence shown here is derived from an EMBL/GenBank/DDBJ whole genome shotgun (WGS) entry which is preliminary data.</text>
</comment>
<sequence>MRWFKRIAIGLAALVAVAVVCVGALALLVDPAQYKTQIAGAVSQRYGRTLRIDGGLKLAFFPRLGLEMGRASLSEPRSAQIFAAVDSARVAVAVWPLLSRRVVIDHLRVDGLKANVVRDARGRFNFDDLLEGGQARGAAPAGPAAGAPSGGGAPLQFDVAGIEFTNGELALRDQASGRALRLERLSASAGRIVARQPFAFDVSARVLGQAPRVDASVQGSGRIEFDPALRRFAARDVEFKASGVLPSVRANAFAARGSVEFDGQKRALDASGVSVTFQGDVAGDTPLTGIDARADVPAFGIGIDEGRIRVDKLSLSAQGRAGADPFELNLAAPRLQVTDRSAEGDDLTGRLRLSGEAAADARFTLSGVSGSADKLAAARLDVSATLRRGARTVMLTGASPLEASVRQRTLSLSRIDAQLRIDDPGLPGGNMAIPASGSVRADFAKEALALRLGATIDGGRLAANADLAQFDTPRVNFSLNAEKLDLDRLFPPRPPAGGADGAAGGGPAPDAAIDLSPLQGFTAHGTVRIGQLVARGVHADDAAATVRVANGRADVSGLKASLYGGSLSGSLFADANTHRLGLAPSLSNVLLQPLLADAAGKDVLSGRGNVALNLTATGQTAQALRASLNGTGQLSLRDGAIKGIDLARSLREFKSMLALGKDAAADADGARQTDFSEMQAQLVFANGVGTVRSLNVKAPLLRIAGGDPARIDVAASRLDLVANVTVVNTSTGQDGKELAQLHGATIPVRLSGPFDAPRYEVLWSRVGASLLENAIRKGIGKQPGTPGKPADKPLDAVRDRLKKLFER</sequence>
<gene>
    <name evidence="3" type="ORF">GCM10023144_44920</name>
</gene>
<dbReference type="PANTHER" id="PTHR30441:SF4">
    <property type="entry name" value="PROTEIN ASMA"/>
    <property type="match status" value="1"/>
</dbReference>
<proteinExistence type="predicted"/>
<dbReference type="PANTHER" id="PTHR30441">
    <property type="entry name" value="DUF748 DOMAIN-CONTAINING PROTEIN"/>
    <property type="match status" value="1"/>
</dbReference>
<feature type="region of interest" description="Disordered" evidence="1">
    <location>
        <begin position="490"/>
        <end position="509"/>
    </location>
</feature>
<dbReference type="RefSeq" id="WP_345252179.1">
    <property type="nucleotide sequence ID" value="NZ_BAABFO010000035.1"/>
</dbReference>
<evidence type="ECO:0000256" key="1">
    <source>
        <dbReference type="SAM" id="MobiDB-lite"/>
    </source>
</evidence>
<dbReference type="InterPro" id="IPR007844">
    <property type="entry name" value="AsmA"/>
</dbReference>
<keyword evidence="4" id="KW-1185">Reference proteome</keyword>
<dbReference type="InterPro" id="IPR052894">
    <property type="entry name" value="AsmA-related"/>
</dbReference>
<protein>
    <submittedName>
        <fullName evidence="3">AsmA family protein</fullName>
    </submittedName>
</protein>
<reference evidence="4" key="1">
    <citation type="journal article" date="2019" name="Int. J. Syst. Evol. Microbiol.">
        <title>The Global Catalogue of Microorganisms (GCM) 10K type strain sequencing project: providing services to taxonomists for standard genome sequencing and annotation.</title>
        <authorList>
            <consortium name="The Broad Institute Genomics Platform"/>
            <consortium name="The Broad Institute Genome Sequencing Center for Infectious Disease"/>
            <person name="Wu L."/>
            <person name="Ma J."/>
        </authorList>
    </citation>
    <scope>NUCLEOTIDE SEQUENCE [LARGE SCALE GENOMIC DNA]</scope>
    <source>
        <strain evidence="4">JCM 17666</strain>
    </source>
</reference>
<dbReference type="Pfam" id="PF05170">
    <property type="entry name" value="AsmA"/>
    <property type="match status" value="1"/>
</dbReference>
<dbReference type="EMBL" id="BAABFO010000035">
    <property type="protein sequence ID" value="GAA4342684.1"/>
    <property type="molecule type" value="Genomic_DNA"/>
</dbReference>
<evidence type="ECO:0000313" key="4">
    <source>
        <dbReference type="Proteomes" id="UP001501671"/>
    </source>
</evidence>
<feature type="domain" description="AsmA" evidence="2">
    <location>
        <begin position="7"/>
        <end position="691"/>
    </location>
</feature>
<evidence type="ECO:0000259" key="2">
    <source>
        <dbReference type="Pfam" id="PF05170"/>
    </source>
</evidence>